<keyword evidence="11" id="KW-0449">Lipoprotein</keyword>
<dbReference type="SUPFAM" id="SSF56317">
    <property type="entry name" value="Carbon-nitrogen hydrolase"/>
    <property type="match status" value="1"/>
</dbReference>
<evidence type="ECO:0000256" key="2">
    <source>
        <dbReference type="ARBA" id="ARBA00010065"/>
    </source>
</evidence>
<dbReference type="Pfam" id="PF20154">
    <property type="entry name" value="LNT_N"/>
    <property type="match status" value="1"/>
</dbReference>
<dbReference type="Proteomes" id="UP000095347">
    <property type="component" value="Unassembled WGS sequence"/>
</dbReference>
<keyword evidence="8 9" id="KW-0012">Acyltransferase</keyword>
<keyword evidence="5 9" id="KW-0812">Transmembrane</keyword>
<dbReference type="PANTHER" id="PTHR38686:SF1">
    <property type="entry name" value="APOLIPOPROTEIN N-ACYLTRANSFERASE"/>
    <property type="match status" value="1"/>
</dbReference>
<feature type="transmembrane region" description="Helical" evidence="9">
    <location>
        <begin position="170"/>
        <end position="193"/>
    </location>
</feature>
<dbReference type="Pfam" id="PF00795">
    <property type="entry name" value="CN_hydrolase"/>
    <property type="match status" value="1"/>
</dbReference>
<keyword evidence="7 9" id="KW-0472">Membrane</keyword>
<name>A0A1E5Q459_9PROT</name>
<accession>A0A1E5Q459</accession>
<evidence type="ECO:0000256" key="6">
    <source>
        <dbReference type="ARBA" id="ARBA00022989"/>
    </source>
</evidence>
<feature type="transmembrane region" description="Helical" evidence="9">
    <location>
        <begin position="65"/>
        <end position="88"/>
    </location>
</feature>
<keyword evidence="12" id="KW-1185">Reference proteome</keyword>
<organism evidence="11 12">
    <name type="scientific">Magnetovibrio blakemorei</name>
    <dbReference type="NCBI Taxonomy" id="28181"/>
    <lineage>
        <taxon>Bacteria</taxon>
        <taxon>Pseudomonadati</taxon>
        <taxon>Pseudomonadota</taxon>
        <taxon>Alphaproteobacteria</taxon>
        <taxon>Rhodospirillales</taxon>
        <taxon>Magnetovibrionaceae</taxon>
        <taxon>Magnetovibrio</taxon>
    </lineage>
</organism>
<comment type="caution">
    <text evidence="11">The sequence shown here is derived from an EMBL/GenBank/DDBJ whole genome shotgun (WGS) entry which is preliminary data.</text>
</comment>
<evidence type="ECO:0000256" key="8">
    <source>
        <dbReference type="ARBA" id="ARBA00023315"/>
    </source>
</evidence>
<comment type="similarity">
    <text evidence="2 9">Belongs to the CN hydrolase family. Apolipoprotein N-acyltransferase subfamily.</text>
</comment>
<dbReference type="GO" id="GO:0042158">
    <property type="term" value="P:lipoprotein biosynthetic process"/>
    <property type="evidence" value="ECO:0007669"/>
    <property type="project" value="UniProtKB-UniRule"/>
</dbReference>
<feature type="transmembrane region" description="Helical" evidence="9">
    <location>
        <begin position="94"/>
        <end position="119"/>
    </location>
</feature>
<dbReference type="EC" id="2.3.1.269" evidence="9"/>
<evidence type="ECO:0000256" key="9">
    <source>
        <dbReference type="HAMAP-Rule" id="MF_01148"/>
    </source>
</evidence>
<dbReference type="NCBIfam" id="TIGR00546">
    <property type="entry name" value="lnt"/>
    <property type="match status" value="1"/>
</dbReference>
<comment type="subcellular location">
    <subcellularLocation>
        <location evidence="1 9">Cell membrane</location>
        <topology evidence="1 9">Multi-pass membrane protein</topology>
    </subcellularLocation>
</comment>
<keyword evidence="3 9" id="KW-1003">Cell membrane</keyword>
<evidence type="ECO:0000259" key="10">
    <source>
        <dbReference type="PROSITE" id="PS50263"/>
    </source>
</evidence>
<comment type="caution">
    <text evidence="9">Lacks conserved residue(s) required for the propagation of feature annotation.</text>
</comment>
<evidence type="ECO:0000256" key="3">
    <source>
        <dbReference type="ARBA" id="ARBA00022475"/>
    </source>
</evidence>
<dbReference type="HAMAP" id="MF_01148">
    <property type="entry name" value="Lnt"/>
    <property type="match status" value="1"/>
</dbReference>
<evidence type="ECO:0000313" key="12">
    <source>
        <dbReference type="Proteomes" id="UP000095347"/>
    </source>
</evidence>
<dbReference type="Gene3D" id="3.60.110.10">
    <property type="entry name" value="Carbon-nitrogen hydrolase"/>
    <property type="match status" value="1"/>
</dbReference>
<sequence length="527" mass="57279">MVRGLSRVHTWVRGLGRWQARALAFVLGALAVLAMPPTYQIYLLIPAFSGFLWLIGNASSRWRAFVLGWWFGAGFFGASLYWVSFALLVEADKFAWLIPISMFGFAFGLGLFGAVNAWVVQVIPGTFSAKALVLAGSWTLLEWVRSWIFTGLPWNPVGSVWAVSAEMMQGAAYVGVFGQSLLTVLVAASFAALIEPGRSARLLTGFSLLGLVFMWGVGEQRLAPGLIPVSTAVVPDVRLRLIQPNISQREKWKPELRERNMFAQIDLATAPPKNGGPPPTHIIWAETAAPFFIENQAQWRKVVASTTPPGGLTILGAPRAVSAQGEPFKVANSLLAFDSDGALTAHYDKFHLVPFGEYVPFADWLPLDKITQGQGGFTPGAGPRTLMLKGLPPVAPLICYEVIFPHAITDPLQRPQWILNLTNDAWYGKTAGPHQHFVSARLRAVEEGLPLVRVAFTGISAIVDAYGRVRESLPLSEKGFIDGDLPVALDHPGLYAQLGNGLPVGLSIAMLLGGIFVGRRRPAQKRV</sequence>
<dbReference type="STRING" id="28181.BEN30_16685"/>
<dbReference type="PANTHER" id="PTHR38686">
    <property type="entry name" value="APOLIPOPROTEIN N-ACYLTRANSFERASE"/>
    <property type="match status" value="1"/>
</dbReference>
<dbReference type="GO" id="GO:0016410">
    <property type="term" value="F:N-acyltransferase activity"/>
    <property type="evidence" value="ECO:0007669"/>
    <property type="project" value="UniProtKB-UniRule"/>
</dbReference>
<dbReference type="InterPro" id="IPR045378">
    <property type="entry name" value="LNT_N"/>
</dbReference>
<dbReference type="GO" id="GO:0005886">
    <property type="term" value="C:plasma membrane"/>
    <property type="evidence" value="ECO:0007669"/>
    <property type="project" value="UniProtKB-SubCell"/>
</dbReference>
<dbReference type="AlphaFoldDB" id="A0A1E5Q459"/>
<gene>
    <name evidence="9" type="primary">lnt</name>
    <name evidence="11" type="ORF">BEN30_16685</name>
</gene>
<evidence type="ECO:0000256" key="4">
    <source>
        <dbReference type="ARBA" id="ARBA00022679"/>
    </source>
</evidence>
<protein>
    <recommendedName>
        <fullName evidence="9">Apolipoprotein N-acyltransferase</fullName>
        <shortName evidence="9">ALP N-acyltransferase</shortName>
        <ecNumber evidence="9">2.3.1.269</ecNumber>
    </recommendedName>
</protein>
<keyword evidence="4 9" id="KW-0808">Transferase</keyword>
<comment type="pathway">
    <text evidence="9">Protein modification; lipoprotein biosynthesis (N-acyl transfer).</text>
</comment>
<dbReference type="EMBL" id="MCGG01000072">
    <property type="protein sequence ID" value="OEJ64345.1"/>
    <property type="molecule type" value="Genomic_DNA"/>
</dbReference>
<feature type="transmembrane region" description="Helical" evidence="9">
    <location>
        <begin position="20"/>
        <end position="35"/>
    </location>
</feature>
<comment type="catalytic activity">
    <reaction evidence="9">
        <text>N-terminal S-1,2-diacyl-sn-glyceryl-L-cysteinyl-[lipoprotein] + a glycerophospholipid = N-acyl-S-1,2-diacyl-sn-glyceryl-L-cysteinyl-[lipoprotein] + a 2-acyl-sn-glycero-3-phospholipid + H(+)</text>
        <dbReference type="Rhea" id="RHEA:48228"/>
        <dbReference type="Rhea" id="RHEA-COMP:14681"/>
        <dbReference type="Rhea" id="RHEA-COMP:14684"/>
        <dbReference type="ChEBI" id="CHEBI:15378"/>
        <dbReference type="ChEBI" id="CHEBI:136912"/>
        <dbReference type="ChEBI" id="CHEBI:140656"/>
        <dbReference type="ChEBI" id="CHEBI:140657"/>
        <dbReference type="ChEBI" id="CHEBI:140660"/>
        <dbReference type="EC" id="2.3.1.269"/>
    </reaction>
</comment>
<evidence type="ECO:0000256" key="7">
    <source>
        <dbReference type="ARBA" id="ARBA00023136"/>
    </source>
</evidence>
<dbReference type="UniPathway" id="UPA00666"/>
<dbReference type="CDD" id="cd07571">
    <property type="entry name" value="ALP_N-acyl_transferase"/>
    <property type="match status" value="1"/>
</dbReference>
<dbReference type="InterPro" id="IPR036526">
    <property type="entry name" value="C-N_Hydrolase_sf"/>
</dbReference>
<evidence type="ECO:0000256" key="5">
    <source>
        <dbReference type="ARBA" id="ARBA00022692"/>
    </source>
</evidence>
<proteinExistence type="inferred from homology"/>
<dbReference type="InterPro" id="IPR004563">
    <property type="entry name" value="Apolipo_AcylTrfase"/>
</dbReference>
<dbReference type="PROSITE" id="PS50263">
    <property type="entry name" value="CN_HYDROLASE"/>
    <property type="match status" value="1"/>
</dbReference>
<evidence type="ECO:0000256" key="1">
    <source>
        <dbReference type="ARBA" id="ARBA00004651"/>
    </source>
</evidence>
<reference evidence="12" key="1">
    <citation type="submission" date="2016-07" db="EMBL/GenBank/DDBJ databases">
        <authorList>
            <person name="Florea S."/>
            <person name="Webb J.S."/>
            <person name="Jaromczyk J."/>
            <person name="Schardl C.L."/>
        </authorList>
    </citation>
    <scope>NUCLEOTIDE SEQUENCE [LARGE SCALE GENOMIC DNA]</scope>
    <source>
        <strain evidence="12">MV-1</strain>
    </source>
</reference>
<keyword evidence="6 9" id="KW-1133">Transmembrane helix</keyword>
<comment type="function">
    <text evidence="9">Catalyzes the phospholipid dependent N-acylation of the N-terminal cysteine of apolipoprotein, the last step in lipoprotein maturation.</text>
</comment>
<dbReference type="InterPro" id="IPR003010">
    <property type="entry name" value="C-N_Hydrolase"/>
</dbReference>
<feature type="domain" description="CN hydrolase" evidence="10">
    <location>
        <begin position="242"/>
        <end position="487"/>
    </location>
</feature>
<evidence type="ECO:0000313" key="11">
    <source>
        <dbReference type="EMBL" id="OEJ64345.1"/>
    </source>
</evidence>
<feature type="transmembrane region" description="Helical" evidence="9">
    <location>
        <begin position="494"/>
        <end position="517"/>
    </location>
</feature>